<comment type="caution">
    <text evidence="1">The sequence shown here is derived from an EMBL/GenBank/DDBJ whole genome shotgun (WGS) entry which is preliminary data.</text>
</comment>
<proteinExistence type="predicted"/>
<dbReference type="SUPFAM" id="SSF54690">
    <property type="entry name" value="Molybdopterin synthase subunit MoaE"/>
    <property type="match status" value="1"/>
</dbReference>
<feature type="non-terminal residue" evidence="1">
    <location>
        <position position="95"/>
    </location>
</feature>
<dbReference type="EMBL" id="BART01040264">
    <property type="protein sequence ID" value="GAH27657.1"/>
    <property type="molecule type" value="Genomic_DNA"/>
</dbReference>
<evidence type="ECO:0000313" key="1">
    <source>
        <dbReference type="EMBL" id="GAH27657.1"/>
    </source>
</evidence>
<dbReference type="InterPro" id="IPR003448">
    <property type="entry name" value="Mopterin_biosynth_MoaE"/>
</dbReference>
<dbReference type="GO" id="GO:0006777">
    <property type="term" value="P:Mo-molybdopterin cofactor biosynthetic process"/>
    <property type="evidence" value="ECO:0007669"/>
    <property type="project" value="InterPro"/>
</dbReference>
<sequence length="95" mass="10891">MVEIRRENFSIDEITRKMHDPKIGALSIYLGTVREFPEGIGLEFEDDNRAVRELELIEKRAIDRFDIEDVAIIHRTGFLGISENILLVAVSAAHR</sequence>
<dbReference type="Pfam" id="PF02391">
    <property type="entry name" value="MoaE"/>
    <property type="match status" value="1"/>
</dbReference>
<organism evidence="1">
    <name type="scientific">marine sediment metagenome</name>
    <dbReference type="NCBI Taxonomy" id="412755"/>
    <lineage>
        <taxon>unclassified sequences</taxon>
        <taxon>metagenomes</taxon>
        <taxon>ecological metagenomes</taxon>
    </lineage>
</organism>
<gene>
    <name evidence="1" type="ORF">S01H4_65656</name>
</gene>
<dbReference type="PANTHER" id="PTHR23404">
    <property type="entry name" value="MOLYBDOPTERIN SYNTHASE RELATED"/>
    <property type="match status" value="1"/>
</dbReference>
<reference evidence="1" key="1">
    <citation type="journal article" date="2014" name="Front. Microbiol.">
        <title>High frequency of phylogenetically diverse reductive dehalogenase-homologous genes in deep subseafloor sedimentary metagenomes.</title>
        <authorList>
            <person name="Kawai M."/>
            <person name="Futagami T."/>
            <person name="Toyoda A."/>
            <person name="Takaki Y."/>
            <person name="Nishi S."/>
            <person name="Hori S."/>
            <person name="Arai W."/>
            <person name="Tsubouchi T."/>
            <person name="Morono Y."/>
            <person name="Uchiyama I."/>
            <person name="Ito T."/>
            <person name="Fujiyama A."/>
            <person name="Inagaki F."/>
            <person name="Takami H."/>
        </authorList>
    </citation>
    <scope>NUCLEOTIDE SEQUENCE</scope>
    <source>
        <strain evidence="1">Expedition CK06-06</strain>
    </source>
</reference>
<dbReference type="InterPro" id="IPR036563">
    <property type="entry name" value="MoaE_sf"/>
</dbReference>
<dbReference type="AlphaFoldDB" id="X1E530"/>
<name>X1E530_9ZZZZ</name>
<accession>X1E530</accession>
<dbReference type="Gene3D" id="3.90.1170.40">
    <property type="entry name" value="Molybdopterin biosynthesis MoaE subunit"/>
    <property type="match status" value="1"/>
</dbReference>
<protein>
    <submittedName>
        <fullName evidence="1">Uncharacterized protein</fullName>
    </submittedName>
</protein>